<sequence length="243" mass="26319">MKTINLCGLAAVSARWRQNPDSIERLFFDYDTGRKVGDMTKAMARMRKVYRCVENEELEKVAGSIHHGGIIAVVNAPELVGPTRSDPRAWAAARAPIVILDRIGNAHNLGAIVRTAAFYGVKHIIIPDTPEAARPNDAAYRVAEGGFESVQVWLPYNMVPLVEDLAAAGYEVVAASTRDGHGRTDDIKPGRPIAIVLGNEERGVSDELARVCTRRVTLPGTGNVESLNVSVAGAILMDRLLAR</sequence>
<dbReference type="InterPro" id="IPR029028">
    <property type="entry name" value="Alpha/beta_knot_MTases"/>
</dbReference>
<accession>A0AAE9ZY38</accession>
<dbReference type="Proteomes" id="UP001218638">
    <property type="component" value="Chromosome"/>
</dbReference>
<keyword evidence="5" id="KW-1185">Reference proteome</keyword>
<dbReference type="SUPFAM" id="SSF75217">
    <property type="entry name" value="alpha/beta knot"/>
    <property type="match status" value="1"/>
</dbReference>
<keyword evidence="1 4" id="KW-0489">Methyltransferase</keyword>
<gene>
    <name evidence="4" type="ORF">PXH66_00415</name>
</gene>
<dbReference type="Pfam" id="PF00588">
    <property type="entry name" value="SpoU_methylase"/>
    <property type="match status" value="1"/>
</dbReference>
<evidence type="ECO:0000256" key="2">
    <source>
        <dbReference type="ARBA" id="ARBA00022679"/>
    </source>
</evidence>
<evidence type="ECO:0000259" key="3">
    <source>
        <dbReference type="SMART" id="SM00967"/>
    </source>
</evidence>
<dbReference type="EMBL" id="CP119075">
    <property type="protein sequence ID" value="WED65309.1"/>
    <property type="molecule type" value="Genomic_DNA"/>
</dbReference>
<dbReference type="RefSeq" id="WP_330929256.1">
    <property type="nucleotide sequence ID" value="NZ_CP119075.1"/>
</dbReference>
<dbReference type="Gene3D" id="3.30.1330.30">
    <property type="match status" value="1"/>
</dbReference>
<dbReference type="PANTHER" id="PTHR46429">
    <property type="entry name" value="23S RRNA (GUANOSINE-2'-O-)-METHYLTRANSFERASE RLMB"/>
    <property type="match status" value="1"/>
</dbReference>
<evidence type="ECO:0000313" key="5">
    <source>
        <dbReference type="Proteomes" id="UP001218638"/>
    </source>
</evidence>
<dbReference type="GO" id="GO:0008173">
    <property type="term" value="F:RNA methyltransferase activity"/>
    <property type="evidence" value="ECO:0007669"/>
    <property type="project" value="InterPro"/>
</dbReference>
<feature type="domain" description="RNA 2-O ribose methyltransferase substrate binding" evidence="3">
    <location>
        <begin position="5"/>
        <end position="80"/>
    </location>
</feature>
<dbReference type="GO" id="GO:0032259">
    <property type="term" value="P:methylation"/>
    <property type="evidence" value="ECO:0007669"/>
    <property type="project" value="UniProtKB-KW"/>
</dbReference>
<evidence type="ECO:0000256" key="1">
    <source>
        <dbReference type="ARBA" id="ARBA00022603"/>
    </source>
</evidence>
<dbReference type="InterPro" id="IPR013123">
    <property type="entry name" value="SpoU_subst-bd"/>
</dbReference>
<dbReference type="AlphaFoldDB" id="A0AAE9ZY38"/>
<dbReference type="InterPro" id="IPR004441">
    <property type="entry name" value="rRNA_MeTrfase_TrmH"/>
</dbReference>
<dbReference type="GO" id="GO:0005829">
    <property type="term" value="C:cytosol"/>
    <property type="evidence" value="ECO:0007669"/>
    <property type="project" value="TreeGrafter"/>
</dbReference>
<dbReference type="GO" id="GO:0006396">
    <property type="term" value="P:RNA processing"/>
    <property type="evidence" value="ECO:0007669"/>
    <property type="project" value="InterPro"/>
</dbReference>
<dbReference type="PANTHER" id="PTHR46429:SF2">
    <property type="entry name" value="TRNA_RRNA METHYLTRANSFERASE"/>
    <property type="match status" value="1"/>
</dbReference>
<dbReference type="KEGG" id="slom:PXH66_00415"/>
<protein>
    <submittedName>
        <fullName evidence="4">RNA methyltransferase</fullName>
    </submittedName>
</protein>
<name>A0AAE9ZY38_9BACT</name>
<evidence type="ECO:0000313" key="4">
    <source>
        <dbReference type="EMBL" id="WED65309.1"/>
    </source>
</evidence>
<dbReference type="Pfam" id="PF08032">
    <property type="entry name" value="SpoU_sub_bind"/>
    <property type="match status" value="1"/>
</dbReference>
<dbReference type="SUPFAM" id="SSF55315">
    <property type="entry name" value="L30e-like"/>
    <property type="match status" value="1"/>
</dbReference>
<proteinExistence type="predicted"/>
<keyword evidence="2" id="KW-0808">Transferase</keyword>
<dbReference type="InterPro" id="IPR001537">
    <property type="entry name" value="SpoU_MeTrfase"/>
</dbReference>
<dbReference type="Gene3D" id="3.40.1280.10">
    <property type="match status" value="1"/>
</dbReference>
<dbReference type="CDD" id="cd18095">
    <property type="entry name" value="SpoU-like_rRNA-MTase"/>
    <property type="match status" value="1"/>
</dbReference>
<dbReference type="InterPro" id="IPR029064">
    <property type="entry name" value="Ribosomal_eL30-like_sf"/>
</dbReference>
<dbReference type="SMART" id="SM00967">
    <property type="entry name" value="SpoU_sub_bind"/>
    <property type="match status" value="1"/>
</dbReference>
<reference evidence="4" key="1">
    <citation type="submission" date="2023-03" db="EMBL/GenBank/DDBJ databases">
        <title>Lomoglobus Profundus gen. nov., sp. nov., a novel member of the phylum Verrucomicrobia, isolated from deep-marine sediment of South China Sea.</title>
        <authorList>
            <person name="Ahmad T."/>
            <person name="Ishaq S.E."/>
            <person name="Wang F."/>
        </authorList>
    </citation>
    <scope>NUCLEOTIDE SEQUENCE</scope>
    <source>
        <strain evidence="4">LMO-M01</strain>
    </source>
</reference>
<organism evidence="4 5">
    <name type="scientific">Synoicihabitans lomoniglobus</name>
    <dbReference type="NCBI Taxonomy" id="2909285"/>
    <lineage>
        <taxon>Bacteria</taxon>
        <taxon>Pseudomonadati</taxon>
        <taxon>Verrucomicrobiota</taxon>
        <taxon>Opitutia</taxon>
        <taxon>Opitutales</taxon>
        <taxon>Opitutaceae</taxon>
        <taxon>Synoicihabitans</taxon>
    </lineage>
</organism>
<dbReference type="GO" id="GO:0003723">
    <property type="term" value="F:RNA binding"/>
    <property type="evidence" value="ECO:0007669"/>
    <property type="project" value="InterPro"/>
</dbReference>
<dbReference type="InterPro" id="IPR029026">
    <property type="entry name" value="tRNA_m1G_MTases_N"/>
</dbReference>